<reference evidence="1 2" key="1">
    <citation type="submission" date="2017-12" db="EMBL/GenBank/DDBJ databases">
        <title>Integrating genomic resources of turbot (Scophthalmus maximus) in depth evaluation of genetic and physical mapping variation across individuals.</title>
        <authorList>
            <person name="Martinez P."/>
        </authorList>
    </citation>
    <scope>NUCLEOTIDE SEQUENCE [LARGE SCALE GENOMIC DNA]</scope>
</reference>
<dbReference type="EMBL" id="CP026243">
    <property type="protein sequence ID" value="AWO97126.1"/>
    <property type="molecule type" value="Genomic_DNA"/>
</dbReference>
<accession>A0A2U9AZS0</accession>
<dbReference type="AlphaFoldDB" id="A0A2U9AZS0"/>
<evidence type="ECO:0000313" key="2">
    <source>
        <dbReference type="Proteomes" id="UP000246464"/>
    </source>
</evidence>
<sequence>SSSCSSSHKGLETSTAAGMMPFHGAQSPGICSMLLTLCWETQQTFLRPHEWMCHPEELDNLCSLIGMRGPPHAPSSDKDTAGTQN</sequence>
<keyword evidence="2" id="KW-1185">Reference proteome</keyword>
<feature type="non-terminal residue" evidence="1">
    <location>
        <position position="1"/>
    </location>
</feature>
<proteinExistence type="predicted"/>
<protein>
    <submittedName>
        <fullName evidence="1">Uncharacterized protein</fullName>
    </submittedName>
</protein>
<gene>
    <name evidence="1" type="ORF">SMAX5B_013697</name>
</gene>
<organism evidence="1 2">
    <name type="scientific">Scophthalmus maximus</name>
    <name type="common">Turbot</name>
    <name type="synonym">Psetta maxima</name>
    <dbReference type="NCBI Taxonomy" id="52904"/>
    <lineage>
        <taxon>Eukaryota</taxon>
        <taxon>Metazoa</taxon>
        <taxon>Chordata</taxon>
        <taxon>Craniata</taxon>
        <taxon>Vertebrata</taxon>
        <taxon>Euteleostomi</taxon>
        <taxon>Actinopterygii</taxon>
        <taxon>Neopterygii</taxon>
        <taxon>Teleostei</taxon>
        <taxon>Neoteleostei</taxon>
        <taxon>Acanthomorphata</taxon>
        <taxon>Carangaria</taxon>
        <taxon>Pleuronectiformes</taxon>
        <taxon>Pleuronectoidei</taxon>
        <taxon>Scophthalmidae</taxon>
        <taxon>Scophthalmus</taxon>
    </lineage>
</organism>
<name>A0A2U9AZS0_SCOMX</name>
<dbReference type="Proteomes" id="UP000246464">
    <property type="component" value="Chromosome 1"/>
</dbReference>
<evidence type="ECO:0000313" key="1">
    <source>
        <dbReference type="EMBL" id="AWO97126.1"/>
    </source>
</evidence>